<name>W6TGD5_9SPIR</name>
<dbReference type="PATRIC" id="fig|1432657.3.peg.1158"/>
<protein>
    <submittedName>
        <fullName evidence="2">Putative viral A-type inclusion protein repeat protein</fullName>
    </submittedName>
</protein>
<accession>W6TGD5</accession>
<dbReference type="AlphaFoldDB" id="W6TGD5"/>
<feature type="region of interest" description="Disordered" evidence="1">
    <location>
        <begin position="43"/>
        <end position="80"/>
    </location>
</feature>
<dbReference type="Proteomes" id="UP000019148">
    <property type="component" value="Unassembled WGS sequence"/>
</dbReference>
<comment type="caution">
    <text evidence="2">The sequence shown here is derived from an EMBL/GenBank/DDBJ whole genome shotgun (WGS) entry which is preliminary data.</text>
</comment>
<dbReference type="EMBL" id="AZIT01000002">
    <property type="protein sequence ID" value="ETZ17982.1"/>
    <property type="molecule type" value="Genomic_DNA"/>
</dbReference>
<evidence type="ECO:0000313" key="3">
    <source>
        <dbReference type="Proteomes" id="UP000019148"/>
    </source>
</evidence>
<organism evidence="2 3">
    <name type="scientific">Borrelia duttonii CR2A</name>
    <dbReference type="NCBI Taxonomy" id="1432657"/>
    <lineage>
        <taxon>Bacteria</taxon>
        <taxon>Pseudomonadati</taxon>
        <taxon>Spirochaetota</taxon>
        <taxon>Spirochaetia</taxon>
        <taxon>Spirochaetales</taxon>
        <taxon>Borreliaceae</taxon>
        <taxon>Borrelia</taxon>
    </lineage>
</organism>
<feature type="compositionally biased region" description="Polar residues" evidence="1">
    <location>
        <begin position="51"/>
        <end position="80"/>
    </location>
</feature>
<proteinExistence type="predicted"/>
<sequence>MNLIMLVFKIRLNKWRMFMQKLSQIFIILCLLTNCDLKIRQRVDGVDEQNPKSTQQQTEPTEPEITFNQEAQKNNTKTKS</sequence>
<gene>
    <name evidence="2" type="ORF">BDCR2A_01177</name>
</gene>
<evidence type="ECO:0000256" key="1">
    <source>
        <dbReference type="SAM" id="MobiDB-lite"/>
    </source>
</evidence>
<reference evidence="2 3" key="1">
    <citation type="submission" date="2013-12" db="EMBL/GenBank/DDBJ databases">
        <title>Comparative genomics of relapsing fever spirochetes.</title>
        <authorList>
            <person name="Schwan T.G."/>
            <person name="Raffel S.J."/>
            <person name="Porcella S.F."/>
        </authorList>
    </citation>
    <scope>NUCLEOTIDE SEQUENCE [LARGE SCALE GENOMIC DNA]</scope>
    <source>
        <strain evidence="2 3">CR2A</strain>
    </source>
</reference>
<evidence type="ECO:0000313" key="2">
    <source>
        <dbReference type="EMBL" id="ETZ17982.1"/>
    </source>
</evidence>